<feature type="binding site" evidence="10">
    <location>
        <position position="67"/>
    </location>
    <ligand>
        <name>Mg(2+)</name>
        <dbReference type="ChEBI" id="CHEBI:18420"/>
    </ligand>
</feature>
<evidence type="ECO:0000256" key="4">
    <source>
        <dbReference type="ARBA" id="ARBA00022741"/>
    </source>
</evidence>
<feature type="binding site" evidence="10">
    <location>
        <begin position="152"/>
        <end position="155"/>
    </location>
    <ligand>
        <name>substrate</name>
    </ligand>
</feature>
<evidence type="ECO:0000256" key="1">
    <source>
        <dbReference type="ARBA" id="ARBA00008023"/>
    </source>
</evidence>
<dbReference type="InterPro" id="IPR002637">
    <property type="entry name" value="RdgB/HAM1"/>
</dbReference>
<dbReference type="PANTHER" id="PTHR11067:SF9">
    <property type="entry name" value="INOSINE TRIPHOSPHATE PYROPHOSPHATASE"/>
    <property type="match status" value="1"/>
</dbReference>
<dbReference type="Pfam" id="PF01725">
    <property type="entry name" value="Ham1p_like"/>
    <property type="match status" value="1"/>
</dbReference>
<gene>
    <name evidence="12" type="primary">yggV</name>
    <name evidence="12" type="ORF">Lsan_1241</name>
</gene>
<dbReference type="AlphaFoldDB" id="A0A0W0Z3T8"/>
<dbReference type="Proteomes" id="UP000054703">
    <property type="component" value="Unassembled WGS sequence"/>
</dbReference>
<keyword evidence="3 10" id="KW-0479">Metal-binding</keyword>
<dbReference type="GO" id="GO:0009146">
    <property type="term" value="P:purine nucleoside triphosphate catabolic process"/>
    <property type="evidence" value="ECO:0007669"/>
    <property type="project" value="UniProtKB-UniRule"/>
</dbReference>
<dbReference type="PATRIC" id="fig|45074.5.peg.1321"/>
<dbReference type="EC" id="3.6.1.66" evidence="10"/>
<dbReference type="GO" id="GO:0017111">
    <property type="term" value="F:ribonucleoside triphosphate phosphatase activity"/>
    <property type="evidence" value="ECO:0007669"/>
    <property type="project" value="InterPro"/>
</dbReference>
<evidence type="ECO:0000256" key="9">
    <source>
        <dbReference type="ARBA" id="ARBA00052017"/>
    </source>
</evidence>
<dbReference type="FunFam" id="3.90.950.10:FF:000001">
    <property type="entry name" value="dITP/XTP pyrophosphatase"/>
    <property type="match status" value="1"/>
</dbReference>
<dbReference type="EMBL" id="LNYU01000024">
    <property type="protein sequence ID" value="KTD63808.1"/>
    <property type="molecule type" value="Genomic_DNA"/>
</dbReference>
<accession>A0A0W0Z3T8</accession>
<feature type="binding site" evidence="10">
    <location>
        <begin position="180"/>
        <end position="181"/>
    </location>
    <ligand>
        <name>substrate</name>
    </ligand>
</feature>
<evidence type="ECO:0000256" key="7">
    <source>
        <dbReference type="ARBA" id="ARBA00023080"/>
    </source>
</evidence>
<evidence type="ECO:0000256" key="8">
    <source>
        <dbReference type="ARBA" id="ARBA00051875"/>
    </source>
</evidence>
<evidence type="ECO:0000313" key="13">
    <source>
        <dbReference type="Proteomes" id="UP000054703"/>
    </source>
</evidence>
<sequence>MKKIVLATSNPGKIKELNTLLDPIECIPQTTLGISDAVENGLSFIENALIKARHASLHASEPALADDSGLVVPALDGAPGIYSARYAGSHATDVENINLLLENMIYLTNEQREAWFYCAIALVQHAKDPTPIIATGICKGFIHKMPVGEGGFGYDPIFYLPEYQCTMAQLPAKLKNNISHRAQALKQLRNYIQNL</sequence>
<feature type="binding site" evidence="10">
    <location>
        <position position="175"/>
    </location>
    <ligand>
        <name>substrate</name>
    </ligand>
</feature>
<comment type="caution">
    <text evidence="10">Lacks conserved residue(s) required for the propagation of feature annotation.</text>
</comment>
<dbReference type="GO" id="GO:0035870">
    <property type="term" value="F:dITP diphosphatase activity"/>
    <property type="evidence" value="ECO:0007669"/>
    <property type="project" value="UniProtKB-UniRule"/>
</dbReference>
<proteinExistence type="inferred from homology"/>
<comment type="function">
    <text evidence="10">Pyrophosphatase that catalyzes the hydrolysis of nucleoside triphosphates to their monophosphate derivatives, with a high preference for the non-canonical purine nucleotides XTP (xanthosine triphosphate), dITP (deoxyinosine triphosphate) and ITP. Seems to function as a house-cleaning enzyme that removes non-canonical purine nucleotides from the nucleotide pool, thus preventing their incorporation into DNA/RNA and avoiding chromosomal lesions.</text>
</comment>
<comment type="catalytic activity">
    <reaction evidence="10">
        <text>ITP + H2O = IMP + diphosphate + H(+)</text>
        <dbReference type="Rhea" id="RHEA:29399"/>
        <dbReference type="ChEBI" id="CHEBI:15377"/>
        <dbReference type="ChEBI" id="CHEBI:15378"/>
        <dbReference type="ChEBI" id="CHEBI:33019"/>
        <dbReference type="ChEBI" id="CHEBI:58053"/>
        <dbReference type="ChEBI" id="CHEBI:61402"/>
        <dbReference type="EC" id="3.6.1.66"/>
    </reaction>
</comment>
<keyword evidence="7 10" id="KW-0546">Nucleotide metabolism</keyword>
<dbReference type="GO" id="GO:0036222">
    <property type="term" value="F:XTP diphosphatase activity"/>
    <property type="evidence" value="ECO:0007669"/>
    <property type="project" value="UniProtKB-UniRule"/>
</dbReference>
<reference evidence="12 13" key="1">
    <citation type="submission" date="2015-11" db="EMBL/GenBank/DDBJ databases">
        <title>Genomic analysis of 38 Legionella species identifies large and diverse effector repertoires.</title>
        <authorList>
            <person name="Burstein D."/>
            <person name="Amaro F."/>
            <person name="Zusman T."/>
            <person name="Lifshitz Z."/>
            <person name="Cohen O."/>
            <person name="Gilbert J.A."/>
            <person name="Pupko T."/>
            <person name="Shuman H.A."/>
            <person name="Segal G."/>
        </authorList>
    </citation>
    <scope>NUCLEOTIDE SEQUENCE [LARGE SCALE GENOMIC DNA]</scope>
    <source>
        <strain evidence="12 13">SC-63-C7</strain>
    </source>
</reference>
<dbReference type="InterPro" id="IPR029001">
    <property type="entry name" value="ITPase-like_fam"/>
</dbReference>
<evidence type="ECO:0000256" key="5">
    <source>
        <dbReference type="ARBA" id="ARBA00022801"/>
    </source>
</evidence>
<dbReference type="OrthoDB" id="9807456at2"/>
<name>A0A0W0Z3T8_9GAMM</name>
<evidence type="ECO:0000256" key="2">
    <source>
        <dbReference type="ARBA" id="ARBA00011738"/>
    </source>
</evidence>
<comment type="caution">
    <text evidence="12">The sequence shown here is derived from an EMBL/GenBank/DDBJ whole genome shotgun (WGS) entry which is preliminary data.</text>
</comment>
<feature type="active site" description="Proton acceptor" evidence="10">
    <location>
        <position position="67"/>
    </location>
</feature>
<comment type="catalytic activity">
    <reaction evidence="9 10">
        <text>XTP + H2O = XMP + diphosphate + H(+)</text>
        <dbReference type="Rhea" id="RHEA:28610"/>
        <dbReference type="ChEBI" id="CHEBI:15377"/>
        <dbReference type="ChEBI" id="CHEBI:15378"/>
        <dbReference type="ChEBI" id="CHEBI:33019"/>
        <dbReference type="ChEBI" id="CHEBI:57464"/>
        <dbReference type="ChEBI" id="CHEBI:61314"/>
        <dbReference type="EC" id="3.6.1.66"/>
    </reaction>
</comment>
<keyword evidence="5 10" id="KW-0378">Hydrolase</keyword>
<dbReference type="CDD" id="cd00515">
    <property type="entry name" value="HAM1"/>
    <property type="match status" value="1"/>
</dbReference>
<dbReference type="PANTHER" id="PTHR11067">
    <property type="entry name" value="INOSINE TRIPHOSPHATE PYROPHOSPHATASE/HAM1 PROTEIN"/>
    <property type="match status" value="1"/>
</dbReference>
<dbReference type="Gene3D" id="3.90.950.10">
    <property type="match status" value="1"/>
</dbReference>
<feature type="binding site" evidence="10">
    <location>
        <begin position="8"/>
        <end position="13"/>
    </location>
    <ligand>
        <name>substrate</name>
    </ligand>
</feature>
<dbReference type="RefSeq" id="WP_058513636.1">
    <property type="nucleotide sequence ID" value="NZ_CAAAIH010000003.1"/>
</dbReference>
<dbReference type="STRING" id="45074.Lsan_1241"/>
<dbReference type="GO" id="GO:0009117">
    <property type="term" value="P:nucleotide metabolic process"/>
    <property type="evidence" value="ECO:0007669"/>
    <property type="project" value="UniProtKB-KW"/>
</dbReference>
<keyword evidence="4 10" id="KW-0547">Nucleotide-binding</keyword>
<comment type="cofactor">
    <cofactor evidence="10">
        <name>Mg(2+)</name>
        <dbReference type="ChEBI" id="CHEBI:18420"/>
    </cofactor>
    <text evidence="10">Binds 1 Mg(2+) ion per subunit.</text>
</comment>
<dbReference type="GO" id="GO:0036220">
    <property type="term" value="F:ITP diphosphatase activity"/>
    <property type="evidence" value="ECO:0007669"/>
    <property type="project" value="UniProtKB-UniRule"/>
</dbReference>
<feature type="binding site" evidence="10">
    <location>
        <position position="68"/>
    </location>
    <ligand>
        <name>substrate</name>
    </ligand>
</feature>
<dbReference type="GO" id="GO:0046872">
    <property type="term" value="F:metal ion binding"/>
    <property type="evidence" value="ECO:0007669"/>
    <property type="project" value="UniProtKB-KW"/>
</dbReference>
<evidence type="ECO:0000256" key="10">
    <source>
        <dbReference type="HAMAP-Rule" id="MF_01405"/>
    </source>
</evidence>
<protein>
    <recommendedName>
        <fullName evidence="10">dITP/XTP pyrophosphatase</fullName>
        <ecNumber evidence="10">3.6.1.66</ecNumber>
    </recommendedName>
    <alternativeName>
        <fullName evidence="10">Non-canonical purine NTP pyrophosphatase</fullName>
    </alternativeName>
    <alternativeName>
        <fullName evidence="10">Non-standard purine NTP pyrophosphatase</fullName>
    </alternativeName>
    <alternativeName>
        <fullName evidence="10">Nucleoside-triphosphate diphosphatase</fullName>
    </alternativeName>
    <alternativeName>
        <fullName evidence="10">Nucleoside-triphosphate pyrophosphatase</fullName>
        <shortName evidence="10">NTPase</shortName>
    </alternativeName>
</protein>
<evidence type="ECO:0000256" key="6">
    <source>
        <dbReference type="ARBA" id="ARBA00022842"/>
    </source>
</evidence>
<comment type="similarity">
    <text evidence="1 10 11">Belongs to the HAM1 NTPase family.</text>
</comment>
<evidence type="ECO:0000256" key="3">
    <source>
        <dbReference type="ARBA" id="ARBA00022723"/>
    </source>
</evidence>
<dbReference type="NCBIfam" id="TIGR00042">
    <property type="entry name" value="RdgB/HAM1 family non-canonical purine NTP pyrophosphatase"/>
    <property type="match status" value="1"/>
</dbReference>
<dbReference type="GO" id="GO:0000166">
    <property type="term" value="F:nucleotide binding"/>
    <property type="evidence" value="ECO:0007669"/>
    <property type="project" value="UniProtKB-KW"/>
</dbReference>
<dbReference type="GO" id="GO:0005829">
    <property type="term" value="C:cytosol"/>
    <property type="evidence" value="ECO:0007669"/>
    <property type="project" value="TreeGrafter"/>
</dbReference>
<keyword evidence="6 10" id="KW-0460">Magnesium</keyword>
<comment type="catalytic activity">
    <reaction evidence="8 10">
        <text>dITP + H2O = dIMP + diphosphate + H(+)</text>
        <dbReference type="Rhea" id="RHEA:28342"/>
        <dbReference type="ChEBI" id="CHEBI:15377"/>
        <dbReference type="ChEBI" id="CHEBI:15378"/>
        <dbReference type="ChEBI" id="CHEBI:33019"/>
        <dbReference type="ChEBI" id="CHEBI:61194"/>
        <dbReference type="ChEBI" id="CHEBI:61382"/>
        <dbReference type="EC" id="3.6.1.66"/>
    </reaction>
</comment>
<evidence type="ECO:0000256" key="11">
    <source>
        <dbReference type="RuleBase" id="RU003781"/>
    </source>
</evidence>
<dbReference type="HAMAP" id="MF_01405">
    <property type="entry name" value="Non_canon_purine_NTPase"/>
    <property type="match status" value="1"/>
</dbReference>
<dbReference type="SUPFAM" id="SSF52972">
    <property type="entry name" value="ITPase-like"/>
    <property type="match status" value="1"/>
</dbReference>
<comment type="subunit">
    <text evidence="2 10">Homodimer.</text>
</comment>
<evidence type="ECO:0000313" key="12">
    <source>
        <dbReference type="EMBL" id="KTD63808.1"/>
    </source>
</evidence>
<dbReference type="InterPro" id="IPR020922">
    <property type="entry name" value="dITP/XTP_pyrophosphatase"/>
</dbReference>
<keyword evidence="13" id="KW-1185">Reference proteome</keyword>
<organism evidence="12 13">
    <name type="scientific">Legionella santicrucis</name>
    <dbReference type="NCBI Taxonomy" id="45074"/>
    <lineage>
        <taxon>Bacteria</taxon>
        <taxon>Pseudomonadati</taxon>
        <taxon>Pseudomonadota</taxon>
        <taxon>Gammaproteobacteria</taxon>
        <taxon>Legionellales</taxon>
        <taxon>Legionellaceae</taxon>
        <taxon>Legionella</taxon>
    </lineage>
</organism>